<organism evidence="2 3">
    <name type="scientific">Streptomonospora mangrovi</name>
    <dbReference type="NCBI Taxonomy" id="2883123"/>
    <lineage>
        <taxon>Bacteria</taxon>
        <taxon>Bacillati</taxon>
        <taxon>Actinomycetota</taxon>
        <taxon>Actinomycetes</taxon>
        <taxon>Streptosporangiales</taxon>
        <taxon>Nocardiopsidaceae</taxon>
        <taxon>Streptomonospora</taxon>
    </lineage>
</organism>
<evidence type="ECO:0000313" key="3">
    <source>
        <dbReference type="Proteomes" id="UP001140076"/>
    </source>
</evidence>
<dbReference type="Gene3D" id="2.20.110.10">
    <property type="entry name" value="Histone H3 K4-specific methyltransferase SET7/9 N-terminal domain"/>
    <property type="match status" value="1"/>
</dbReference>
<evidence type="ECO:0008006" key="4">
    <source>
        <dbReference type="Google" id="ProtNLM"/>
    </source>
</evidence>
<dbReference type="Pfam" id="PF07661">
    <property type="entry name" value="MORN_2"/>
    <property type="match status" value="2"/>
</dbReference>
<proteinExistence type="predicted"/>
<reference evidence="2" key="1">
    <citation type="submission" date="2021-10" db="EMBL/GenBank/DDBJ databases">
        <title>Streptomonospora sp. nov., isolated from mangrove soil.</title>
        <authorList>
            <person name="Chen X."/>
            <person name="Ge X."/>
            <person name="Liu W."/>
        </authorList>
    </citation>
    <scope>NUCLEOTIDE SEQUENCE</scope>
    <source>
        <strain evidence="2">S1-112</strain>
    </source>
</reference>
<dbReference type="EMBL" id="JAJAQC010000068">
    <property type="protein sequence ID" value="MDA0567662.1"/>
    <property type="molecule type" value="Genomic_DNA"/>
</dbReference>
<keyword evidence="3" id="KW-1185">Reference proteome</keyword>
<evidence type="ECO:0000313" key="2">
    <source>
        <dbReference type="EMBL" id="MDA0567662.1"/>
    </source>
</evidence>
<comment type="caution">
    <text evidence="2">The sequence shown here is derived from an EMBL/GenBank/DDBJ whole genome shotgun (WGS) entry which is preliminary data.</text>
</comment>
<dbReference type="RefSeq" id="WP_270074907.1">
    <property type="nucleotide sequence ID" value="NZ_JAJAQC010000068.1"/>
</dbReference>
<dbReference type="AlphaFoldDB" id="A0A9X3NQQ9"/>
<accession>A0A9X3NQQ9</accession>
<evidence type="ECO:0000256" key="1">
    <source>
        <dbReference type="SAM" id="MobiDB-lite"/>
    </source>
</evidence>
<name>A0A9X3NQQ9_9ACTN</name>
<protein>
    <recommendedName>
        <fullName evidence="4">MORN repeat variant</fullName>
    </recommendedName>
</protein>
<sequence>MTPPDRITDAQIEPQPDGTVLFQGTPYTGEVVELDPEGAVVGLITFRDGREHGPWREWYPDGRPRVEGRVEEGVGAVGAWRTWYPDGRLAQERVFSASGDELSFRRWGPDGALAEERDYTAPP</sequence>
<dbReference type="Proteomes" id="UP001140076">
    <property type="component" value="Unassembled WGS sequence"/>
</dbReference>
<dbReference type="SUPFAM" id="SSF82185">
    <property type="entry name" value="Histone H3 K4-specific methyltransferase SET7/9 N-terminal domain"/>
    <property type="match status" value="1"/>
</dbReference>
<dbReference type="InterPro" id="IPR011652">
    <property type="entry name" value="MORN_2"/>
</dbReference>
<gene>
    <name evidence="2" type="ORF">LG943_25550</name>
</gene>
<feature type="region of interest" description="Disordered" evidence="1">
    <location>
        <begin position="1"/>
        <end position="20"/>
    </location>
</feature>